<reference evidence="2 3" key="1">
    <citation type="submission" date="2024-05" db="EMBL/GenBank/DDBJ databases">
        <authorList>
            <person name="Wallberg A."/>
        </authorList>
    </citation>
    <scope>NUCLEOTIDE SEQUENCE [LARGE SCALE GENOMIC DNA]</scope>
</reference>
<name>A0AAV2R3H4_MEGNR</name>
<protein>
    <recommendedName>
        <fullName evidence="1">C-type lectin domain-containing protein</fullName>
    </recommendedName>
</protein>
<comment type="caution">
    <text evidence="2">The sequence shown here is derived from an EMBL/GenBank/DDBJ whole genome shotgun (WGS) entry which is preliminary data.</text>
</comment>
<organism evidence="2 3">
    <name type="scientific">Meganyctiphanes norvegica</name>
    <name type="common">Northern krill</name>
    <name type="synonym">Thysanopoda norvegica</name>
    <dbReference type="NCBI Taxonomy" id="48144"/>
    <lineage>
        <taxon>Eukaryota</taxon>
        <taxon>Metazoa</taxon>
        <taxon>Ecdysozoa</taxon>
        <taxon>Arthropoda</taxon>
        <taxon>Crustacea</taxon>
        <taxon>Multicrustacea</taxon>
        <taxon>Malacostraca</taxon>
        <taxon>Eumalacostraca</taxon>
        <taxon>Eucarida</taxon>
        <taxon>Euphausiacea</taxon>
        <taxon>Euphausiidae</taxon>
        <taxon>Meganyctiphanes</taxon>
    </lineage>
</organism>
<feature type="non-terminal residue" evidence="2">
    <location>
        <position position="1"/>
    </location>
</feature>
<evidence type="ECO:0000259" key="1">
    <source>
        <dbReference type="PROSITE" id="PS50041"/>
    </source>
</evidence>
<dbReference type="Proteomes" id="UP001497623">
    <property type="component" value="Unassembled WGS sequence"/>
</dbReference>
<evidence type="ECO:0000313" key="3">
    <source>
        <dbReference type="Proteomes" id="UP001497623"/>
    </source>
</evidence>
<sequence>YTWSYAKSVCQGKGLALARPGNNSPSIINKLRNKLIETYGIVQDIWVDAQFIQTGVGDVGEFRWTSDNTTVEPGLLFPRWSGEPGECMVMFVVRGYVTVHPNTPYAG</sequence>
<dbReference type="PROSITE" id="PS50041">
    <property type="entry name" value="C_TYPE_LECTIN_2"/>
    <property type="match status" value="1"/>
</dbReference>
<feature type="non-terminal residue" evidence="2">
    <location>
        <position position="107"/>
    </location>
</feature>
<accession>A0AAV2R3H4</accession>
<dbReference type="AlphaFoldDB" id="A0AAV2R3H4"/>
<keyword evidence="3" id="KW-1185">Reference proteome</keyword>
<gene>
    <name evidence="2" type="ORF">MNOR_LOCUS20252</name>
</gene>
<dbReference type="SUPFAM" id="SSF56436">
    <property type="entry name" value="C-type lectin-like"/>
    <property type="match status" value="1"/>
</dbReference>
<feature type="domain" description="C-type lectin" evidence="1">
    <location>
        <begin position="1"/>
        <end position="95"/>
    </location>
</feature>
<evidence type="ECO:0000313" key="2">
    <source>
        <dbReference type="EMBL" id="CAL4114041.1"/>
    </source>
</evidence>
<proteinExistence type="predicted"/>
<dbReference type="EMBL" id="CAXKWB010015527">
    <property type="protein sequence ID" value="CAL4114041.1"/>
    <property type="molecule type" value="Genomic_DNA"/>
</dbReference>
<dbReference type="InterPro" id="IPR016187">
    <property type="entry name" value="CTDL_fold"/>
</dbReference>
<dbReference type="InterPro" id="IPR001304">
    <property type="entry name" value="C-type_lectin-like"/>
</dbReference>